<evidence type="ECO:0000256" key="6">
    <source>
        <dbReference type="ARBA" id="ARBA00048348"/>
    </source>
</evidence>
<dbReference type="Pfam" id="PF00484">
    <property type="entry name" value="Pro_CA"/>
    <property type="match status" value="1"/>
</dbReference>
<dbReference type="eggNOG" id="COG0288">
    <property type="taxonomic scope" value="Bacteria"/>
</dbReference>
<dbReference type="HOGENOM" id="CLU_053879_3_1_5"/>
<gene>
    <name evidence="9" type="ORF">NX02_21625</name>
</gene>
<dbReference type="EC" id="4.2.1.1" evidence="2 8"/>
<feature type="binding site" evidence="7">
    <location>
        <position position="44"/>
    </location>
    <ligand>
        <name>Zn(2+)</name>
        <dbReference type="ChEBI" id="CHEBI:29105"/>
    </ligand>
</feature>
<accession>W0AFR9</accession>
<comment type="catalytic activity">
    <reaction evidence="6 8">
        <text>hydrogencarbonate + H(+) = CO2 + H2O</text>
        <dbReference type="Rhea" id="RHEA:10748"/>
        <dbReference type="ChEBI" id="CHEBI:15377"/>
        <dbReference type="ChEBI" id="CHEBI:15378"/>
        <dbReference type="ChEBI" id="CHEBI:16526"/>
        <dbReference type="ChEBI" id="CHEBI:17544"/>
        <dbReference type="EC" id="4.2.1.1"/>
    </reaction>
</comment>
<evidence type="ECO:0000313" key="10">
    <source>
        <dbReference type="Proteomes" id="UP000018851"/>
    </source>
</evidence>
<dbReference type="PROSITE" id="PS00705">
    <property type="entry name" value="PROK_CO2_ANHYDRASE_2"/>
    <property type="match status" value="1"/>
</dbReference>
<evidence type="ECO:0000256" key="7">
    <source>
        <dbReference type="PIRSR" id="PIRSR601765-1"/>
    </source>
</evidence>
<keyword evidence="3 7" id="KW-0479">Metal-binding</keyword>
<dbReference type="CDD" id="cd00883">
    <property type="entry name" value="beta_CA_cladeA"/>
    <property type="match status" value="1"/>
</dbReference>
<keyword evidence="5 8" id="KW-0456">Lyase</keyword>
<dbReference type="OrthoDB" id="9797527at2"/>
<dbReference type="PATRIC" id="fig|1123269.5.peg.4229"/>
<dbReference type="RefSeq" id="WP_025294113.1">
    <property type="nucleotide sequence ID" value="NZ_CP006644.1"/>
</dbReference>
<feature type="binding site" evidence="7">
    <location>
        <position position="42"/>
    </location>
    <ligand>
        <name>Zn(2+)</name>
        <dbReference type="ChEBI" id="CHEBI:29105"/>
    </ligand>
</feature>
<organism evidence="9 10">
    <name type="scientific">Sphingomonas sanxanigenens DSM 19645 = NX02</name>
    <dbReference type="NCBI Taxonomy" id="1123269"/>
    <lineage>
        <taxon>Bacteria</taxon>
        <taxon>Pseudomonadati</taxon>
        <taxon>Pseudomonadota</taxon>
        <taxon>Alphaproteobacteria</taxon>
        <taxon>Sphingomonadales</taxon>
        <taxon>Sphingomonadaceae</taxon>
        <taxon>Sphingomonas</taxon>
    </lineage>
</organism>
<dbReference type="SMART" id="SM00947">
    <property type="entry name" value="Pro_CA"/>
    <property type="match status" value="1"/>
</dbReference>
<evidence type="ECO:0000256" key="3">
    <source>
        <dbReference type="ARBA" id="ARBA00022723"/>
    </source>
</evidence>
<dbReference type="Proteomes" id="UP000018851">
    <property type="component" value="Chromosome"/>
</dbReference>
<dbReference type="PANTHER" id="PTHR11002">
    <property type="entry name" value="CARBONIC ANHYDRASE"/>
    <property type="match status" value="1"/>
</dbReference>
<comment type="function">
    <text evidence="8">Reversible hydration of carbon dioxide.</text>
</comment>
<dbReference type="GO" id="GO:0008270">
    <property type="term" value="F:zinc ion binding"/>
    <property type="evidence" value="ECO:0007669"/>
    <property type="project" value="UniProtKB-UniRule"/>
</dbReference>
<dbReference type="EMBL" id="CP006644">
    <property type="protein sequence ID" value="AHE55956.1"/>
    <property type="molecule type" value="Genomic_DNA"/>
</dbReference>
<dbReference type="InterPro" id="IPR001765">
    <property type="entry name" value="Carbonic_anhydrase"/>
</dbReference>
<sequence>MRTYKQLLLANRAWSFELLDENTDFFSRQVAGQKPDFLWIGCSDSRVGPEQITMTPPGGMFIHRNIANLIDADDLNCMAVLQYAVDVLGVKHIILCGHHGCGGIKAARSGGTEGAVDRWLANARSVHAAHAEEIETAGDEDACVNRFVEFNVREQLIRLARTAVVQARWASGHPLALHGWVYDLRDGVIKPLLELDAAVPLDAVEAPAPVL</sequence>
<dbReference type="GO" id="GO:0015976">
    <property type="term" value="P:carbon utilization"/>
    <property type="evidence" value="ECO:0007669"/>
    <property type="project" value="InterPro"/>
</dbReference>
<dbReference type="PANTHER" id="PTHR11002:SF76">
    <property type="entry name" value="CARBONIC ANHYDRASE"/>
    <property type="match status" value="1"/>
</dbReference>
<proteinExistence type="inferred from homology"/>
<protein>
    <recommendedName>
        <fullName evidence="2 8">Carbonic anhydrase</fullName>
        <ecNumber evidence="2 8">4.2.1.1</ecNumber>
    </recommendedName>
    <alternativeName>
        <fullName evidence="8">Carbonate dehydratase</fullName>
    </alternativeName>
</protein>
<dbReference type="Gene3D" id="3.40.1050.10">
    <property type="entry name" value="Carbonic anhydrase"/>
    <property type="match status" value="1"/>
</dbReference>
<evidence type="ECO:0000313" key="9">
    <source>
        <dbReference type="EMBL" id="AHE55956.1"/>
    </source>
</evidence>
<feature type="binding site" evidence="7">
    <location>
        <position position="98"/>
    </location>
    <ligand>
        <name>Zn(2+)</name>
        <dbReference type="ChEBI" id="CHEBI:29105"/>
    </ligand>
</feature>
<keyword evidence="10" id="KW-1185">Reference proteome</keyword>
<dbReference type="KEGG" id="ssan:NX02_21625"/>
<comment type="cofactor">
    <cofactor evidence="7">
        <name>Zn(2+)</name>
        <dbReference type="ChEBI" id="CHEBI:29105"/>
    </cofactor>
    <text evidence="7">Binds 1 zinc ion per subunit.</text>
</comment>
<feature type="binding site" evidence="7">
    <location>
        <position position="101"/>
    </location>
    <ligand>
        <name>Zn(2+)</name>
        <dbReference type="ChEBI" id="CHEBI:29105"/>
    </ligand>
</feature>
<dbReference type="AlphaFoldDB" id="W0AFR9"/>
<dbReference type="GO" id="GO:0004089">
    <property type="term" value="F:carbonate dehydratase activity"/>
    <property type="evidence" value="ECO:0007669"/>
    <property type="project" value="UniProtKB-UniRule"/>
</dbReference>
<dbReference type="STRING" id="1123269.NX02_21625"/>
<evidence type="ECO:0000256" key="1">
    <source>
        <dbReference type="ARBA" id="ARBA00006217"/>
    </source>
</evidence>
<evidence type="ECO:0000256" key="2">
    <source>
        <dbReference type="ARBA" id="ARBA00012925"/>
    </source>
</evidence>
<keyword evidence="4 7" id="KW-0862">Zinc</keyword>
<evidence type="ECO:0000256" key="5">
    <source>
        <dbReference type="ARBA" id="ARBA00023239"/>
    </source>
</evidence>
<dbReference type="InterPro" id="IPR015892">
    <property type="entry name" value="Carbonic_anhydrase_CS"/>
</dbReference>
<comment type="similarity">
    <text evidence="1 8">Belongs to the beta-class carbonic anhydrase family.</text>
</comment>
<dbReference type="InterPro" id="IPR036874">
    <property type="entry name" value="Carbonic_anhydrase_sf"/>
</dbReference>
<name>W0AFR9_9SPHN</name>
<dbReference type="PROSITE" id="PS00704">
    <property type="entry name" value="PROK_CO2_ANHYDRASE_1"/>
    <property type="match status" value="1"/>
</dbReference>
<evidence type="ECO:0000256" key="4">
    <source>
        <dbReference type="ARBA" id="ARBA00022833"/>
    </source>
</evidence>
<reference evidence="9 10" key="1">
    <citation type="submission" date="2013-07" db="EMBL/GenBank/DDBJ databases">
        <title>Completed genome of Sphingomonas sanxanigenens NX02.</title>
        <authorList>
            <person name="Ma T."/>
            <person name="Huang H."/>
            <person name="Wu M."/>
            <person name="Li X."/>
            <person name="Li G."/>
        </authorList>
    </citation>
    <scope>NUCLEOTIDE SEQUENCE [LARGE SCALE GENOMIC DNA]</scope>
    <source>
        <strain evidence="9 10">NX02</strain>
    </source>
</reference>
<dbReference type="SUPFAM" id="SSF53056">
    <property type="entry name" value="beta-carbonic anhydrase, cab"/>
    <property type="match status" value="1"/>
</dbReference>
<evidence type="ECO:0000256" key="8">
    <source>
        <dbReference type="RuleBase" id="RU003956"/>
    </source>
</evidence>